<dbReference type="RefSeq" id="WP_303541414.1">
    <property type="nucleotide sequence ID" value="NZ_JAUOTP010000003.1"/>
</dbReference>
<accession>A0ABT8Y7P5</accession>
<keyword evidence="3" id="KW-1185">Reference proteome</keyword>
<evidence type="ECO:0000256" key="1">
    <source>
        <dbReference type="SAM" id="MobiDB-lite"/>
    </source>
</evidence>
<evidence type="ECO:0000313" key="2">
    <source>
        <dbReference type="EMBL" id="MDO6414332.1"/>
    </source>
</evidence>
<evidence type="ECO:0000313" key="3">
    <source>
        <dbReference type="Proteomes" id="UP001169764"/>
    </source>
</evidence>
<sequence>MPKTITRLFDDYSDATTAVRDLEAFGIDHSNISIVANNAHGGHGTDDHDGVNDDGDVTRGTTTGALLGGAGGLLAGLGLLAIPGLGPIVAAGWLAATAAGAGIGAVGGAATGSLVGALKTAGHTDEEANVYSEGVRRGGTLVSAKVPDDQAAQAEAVLDRTRAVDMSARSAAYRESGWTTFDADAPAYTSDEVDRERGRYTTATASDRS</sequence>
<feature type="region of interest" description="Disordered" evidence="1">
    <location>
        <begin position="184"/>
        <end position="209"/>
    </location>
</feature>
<proteinExistence type="predicted"/>
<evidence type="ECO:0008006" key="4">
    <source>
        <dbReference type="Google" id="ProtNLM"/>
    </source>
</evidence>
<reference evidence="2" key="1">
    <citation type="submission" date="2023-07" db="EMBL/GenBank/DDBJ databases">
        <authorList>
            <person name="Kim M."/>
        </authorList>
    </citation>
    <scope>NUCLEOTIDE SEQUENCE</scope>
    <source>
        <strain evidence="2">BIUV-7</strain>
    </source>
</reference>
<dbReference type="EMBL" id="JAUOTP010000003">
    <property type="protein sequence ID" value="MDO6414332.1"/>
    <property type="molecule type" value="Genomic_DNA"/>
</dbReference>
<dbReference type="Proteomes" id="UP001169764">
    <property type="component" value="Unassembled WGS sequence"/>
</dbReference>
<dbReference type="InterPro" id="IPR052948">
    <property type="entry name" value="Low_temp-induced_all0457"/>
</dbReference>
<dbReference type="PANTHER" id="PTHR36109">
    <property type="entry name" value="MEMBRANE PROTEIN-RELATED"/>
    <property type="match status" value="1"/>
</dbReference>
<organism evidence="2 3">
    <name type="scientific">Sphingomonas natans</name>
    <dbReference type="NCBI Taxonomy" id="3063330"/>
    <lineage>
        <taxon>Bacteria</taxon>
        <taxon>Pseudomonadati</taxon>
        <taxon>Pseudomonadota</taxon>
        <taxon>Alphaproteobacteria</taxon>
        <taxon>Sphingomonadales</taxon>
        <taxon>Sphingomonadaceae</taxon>
        <taxon>Sphingomonas</taxon>
    </lineage>
</organism>
<gene>
    <name evidence="2" type="ORF">Q4F19_08050</name>
</gene>
<dbReference type="PANTHER" id="PTHR36109:SF2">
    <property type="entry name" value="MEMBRANE PROTEIN"/>
    <property type="match status" value="1"/>
</dbReference>
<name>A0ABT8Y7P5_9SPHN</name>
<comment type="caution">
    <text evidence="2">The sequence shown here is derived from an EMBL/GenBank/DDBJ whole genome shotgun (WGS) entry which is preliminary data.</text>
</comment>
<protein>
    <recommendedName>
        <fullName evidence="4">Heat induced stress protein YflT</fullName>
    </recommendedName>
</protein>